<protein>
    <submittedName>
        <fullName evidence="10">Monocarboxylate transporter</fullName>
    </submittedName>
</protein>
<feature type="transmembrane region" description="Helical" evidence="8">
    <location>
        <begin position="225"/>
        <end position="245"/>
    </location>
</feature>
<feature type="transmembrane region" description="Helical" evidence="8">
    <location>
        <begin position="307"/>
        <end position="330"/>
    </location>
</feature>
<comment type="subcellular location">
    <subcellularLocation>
        <location evidence="1">Membrane</location>
        <topology evidence="1">Multi-pass membrane protein</topology>
    </subcellularLocation>
</comment>
<dbReference type="PROSITE" id="PS50850">
    <property type="entry name" value="MFS"/>
    <property type="match status" value="1"/>
</dbReference>
<gene>
    <name evidence="10" type="ORF">F503_02715</name>
</gene>
<dbReference type="EMBL" id="KE148153">
    <property type="protein sequence ID" value="EPE06587.1"/>
    <property type="molecule type" value="Genomic_DNA"/>
</dbReference>
<dbReference type="AlphaFoldDB" id="S3C1H1"/>
<feature type="transmembrane region" description="Helical" evidence="8">
    <location>
        <begin position="98"/>
        <end position="118"/>
    </location>
</feature>
<feature type="compositionally biased region" description="Basic and acidic residues" evidence="7">
    <location>
        <begin position="34"/>
        <end position="45"/>
    </location>
</feature>
<accession>S3C1H1</accession>
<organism evidence="10 11">
    <name type="scientific">Ophiostoma piceae (strain UAMH 11346)</name>
    <name type="common">Sap stain fungus</name>
    <dbReference type="NCBI Taxonomy" id="1262450"/>
    <lineage>
        <taxon>Eukaryota</taxon>
        <taxon>Fungi</taxon>
        <taxon>Dikarya</taxon>
        <taxon>Ascomycota</taxon>
        <taxon>Pezizomycotina</taxon>
        <taxon>Sordariomycetes</taxon>
        <taxon>Sordariomycetidae</taxon>
        <taxon>Ophiostomatales</taxon>
        <taxon>Ophiostomataceae</taxon>
        <taxon>Ophiostoma</taxon>
    </lineage>
</organism>
<keyword evidence="3" id="KW-0813">Transport</keyword>
<evidence type="ECO:0000259" key="9">
    <source>
        <dbReference type="PROSITE" id="PS50850"/>
    </source>
</evidence>
<evidence type="ECO:0000313" key="11">
    <source>
        <dbReference type="Proteomes" id="UP000016923"/>
    </source>
</evidence>
<evidence type="ECO:0000313" key="10">
    <source>
        <dbReference type="EMBL" id="EPE06587.1"/>
    </source>
</evidence>
<evidence type="ECO:0000256" key="4">
    <source>
        <dbReference type="ARBA" id="ARBA00022692"/>
    </source>
</evidence>
<evidence type="ECO:0000256" key="6">
    <source>
        <dbReference type="ARBA" id="ARBA00023136"/>
    </source>
</evidence>
<dbReference type="InterPro" id="IPR050327">
    <property type="entry name" value="Proton-linked_MCT"/>
</dbReference>
<evidence type="ECO:0000256" key="5">
    <source>
        <dbReference type="ARBA" id="ARBA00022989"/>
    </source>
</evidence>
<feature type="domain" description="Major facilitator superfamily (MFS) profile" evidence="9">
    <location>
        <begin position="79"/>
        <end position="492"/>
    </location>
</feature>
<feature type="transmembrane region" description="Helical" evidence="8">
    <location>
        <begin position="138"/>
        <end position="157"/>
    </location>
</feature>
<dbReference type="Proteomes" id="UP000016923">
    <property type="component" value="Unassembled WGS sequence"/>
</dbReference>
<feature type="transmembrane region" description="Helical" evidence="8">
    <location>
        <begin position="193"/>
        <end position="213"/>
    </location>
</feature>
<evidence type="ECO:0000256" key="2">
    <source>
        <dbReference type="ARBA" id="ARBA00006727"/>
    </source>
</evidence>
<feature type="transmembrane region" description="Helical" evidence="8">
    <location>
        <begin position="371"/>
        <end position="390"/>
    </location>
</feature>
<evidence type="ECO:0000256" key="7">
    <source>
        <dbReference type="SAM" id="MobiDB-lite"/>
    </source>
</evidence>
<evidence type="ECO:0000256" key="8">
    <source>
        <dbReference type="SAM" id="Phobius"/>
    </source>
</evidence>
<keyword evidence="6 8" id="KW-0472">Membrane</keyword>
<feature type="transmembrane region" description="Helical" evidence="8">
    <location>
        <begin position="342"/>
        <end position="359"/>
    </location>
</feature>
<name>S3C1H1_OPHP1</name>
<feature type="transmembrane region" description="Helical" evidence="8">
    <location>
        <begin position="257"/>
        <end position="277"/>
    </location>
</feature>
<dbReference type="GO" id="GO:0022857">
    <property type="term" value="F:transmembrane transporter activity"/>
    <property type="evidence" value="ECO:0007669"/>
    <property type="project" value="InterPro"/>
</dbReference>
<comment type="similarity">
    <text evidence="2">Belongs to the major facilitator superfamily. Monocarboxylate porter (TC 2.A.1.13) family.</text>
</comment>
<dbReference type="OrthoDB" id="5667at2759"/>
<dbReference type="GO" id="GO:0016020">
    <property type="term" value="C:membrane"/>
    <property type="evidence" value="ECO:0007669"/>
    <property type="project" value="UniProtKB-SubCell"/>
</dbReference>
<dbReference type="HOGENOM" id="CLU_001265_1_0_1"/>
<dbReference type="VEuPathDB" id="FungiDB:F503_02715"/>
<feature type="compositionally biased region" description="Low complexity" evidence="7">
    <location>
        <begin position="46"/>
        <end position="55"/>
    </location>
</feature>
<keyword evidence="4 8" id="KW-0812">Transmembrane</keyword>
<dbReference type="InterPro" id="IPR036259">
    <property type="entry name" value="MFS_trans_sf"/>
</dbReference>
<feature type="transmembrane region" description="Helical" evidence="8">
    <location>
        <begin position="433"/>
        <end position="455"/>
    </location>
</feature>
<dbReference type="Pfam" id="PF07690">
    <property type="entry name" value="MFS_1"/>
    <property type="match status" value="1"/>
</dbReference>
<evidence type="ECO:0000256" key="1">
    <source>
        <dbReference type="ARBA" id="ARBA00004141"/>
    </source>
</evidence>
<feature type="transmembrane region" description="Helical" evidence="8">
    <location>
        <begin position="467"/>
        <end position="487"/>
    </location>
</feature>
<dbReference type="Gene3D" id="1.20.1250.20">
    <property type="entry name" value="MFS general substrate transporter like domains"/>
    <property type="match status" value="2"/>
</dbReference>
<feature type="region of interest" description="Disordered" evidence="7">
    <location>
        <begin position="1"/>
        <end position="74"/>
    </location>
</feature>
<dbReference type="PANTHER" id="PTHR11360:SF224">
    <property type="entry name" value="MAJOR FACILITATOR SUPERFAMILY (MFS) PROFILE DOMAIN-CONTAINING PROTEIN-RELATED"/>
    <property type="match status" value="1"/>
</dbReference>
<evidence type="ECO:0000256" key="3">
    <source>
        <dbReference type="ARBA" id="ARBA00022448"/>
    </source>
</evidence>
<feature type="compositionally biased region" description="Acidic residues" evidence="7">
    <location>
        <begin position="56"/>
        <end position="66"/>
    </location>
</feature>
<dbReference type="OMA" id="HIFGVMM"/>
<sequence>MAAEKVPVTPGNDTDDNTLNEMAAGTASPGPVFRTKETDPEKAADNDTANNANETDGTDVEADNEDDSSKDGDAADANALTQVTTFSFTDVPDGGLQAWLVVLGVWCTSFCSFGWINSVGIFQEYYESGPLSNYSSSTISWIPSLQIFFMMAMGPIIGRLFDKFGPRHILLVGSLIDVFGLMMASISTKYYQLLLSQGVCSAIGVSAIFQPALSCIPGWFNKRRGIVYGIVSTGSSLGGVIFPIMVNRLIRSVGYGWAMRACAFMILGLLIIANLTVHSRFHAHPHFKPSPKMNLAQVFAPAKEPGFALLLAGMFFLTFGIFVPITYIPVGALATGNLSPDLAQYLVSILNALSLFGRLSSGWASDSLGKFNTFMCSCLVAGIFVLGLWIPGNSKGAVIAFAAVFGFFSGAYVSLIGSLVAQVSPHKEIGYRTGLVFLVGSIPGLVTGPIAGAILANKTSGGHENWVGVKVFAGVMLIFGSAVVLMSRIKYAGGSLRTVF</sequence>
<dbReference type="InterPro" id="IPR020846">
    <property type="entry name" value="MFS_dom"/>
</dbReference>
<dbReference type="SUPFAM" id="SSF103473">
    <property type="entry name" value="MFS general substrate transporter"/>
    <property type="match status" value="1"/>
</dbReference>
<dbReference type="PANTHER" id="PTHR11360">
    <property type="entry name" value="MONOCARBOXYLATE TRANSPORTER"/>
    <property type="match status" value="1"/>
</dbReference>
<dbReference type="eggNOG" id="KOG2504">
    <property type="taxonomic scope" value="Eukaryota"/>
</dbReference>
<dbReference type="CDD" id="cd17352">
    <property type="entry name" value="MFS_MCT_SLC16"/>
    <property type="match status" value="1"/>
</dbReference>
<keyword evidence="11" id="KW-1185">Reference proteome</keyword>
<dbReference type="InterPro" id="IPR011701">
    <property type="entry name" value="MFS"/>
</dbReference>
<reference evidence="10 11" key="1">
    <citation type="journal article" date="2013" name="BMC Genomics">
        <title>The genome and transcriptome of the pine saprophyte Ophiostoma piceae, and a comparison with the bark beetle-associated pine pathogen Grosmannia clavigera.</title>
        <authorList>
            <person name="Haridas S."/>
            <person name="Wang Y."/>
            <person name="Lim L."/>
            <person name="Massoumi Alamouti S."/>
            <person name="Jackman S."/>
            <person name="Docking R."/>
            <person name="Robertson G."/>
            <person name="Birol I."/>
            <person name="Bohlmann J."/>
            <person name="Breuil C."/>
        </authorList>
    </citation>
    <scope>NUCLEOTIDE SEQUENCE [LARGE SCALE GENOMIC DNA]</scope>
    <source>
        <strain evidence="10 11">UAMH 11346</strain>
    </source>
</reference>
<feature type="transmembrane region" description="Helical" evidence="8">
    <location>
        <begin position="396"/>
        <end position="421"/>
    </location>
</feature>
<keyword evidence="5 8" id="KW-1133">Transmembrane helix</keyword>
<proteinExistence type="inferred from homology"/>
<feature type="transmembrane region" description="Helical" evidence="8">
    <location>
        <begin position="169"/>
        <end position="187"/>
    </location>
</feature>